<sequence length="50" mass="5588">MKHIKKNLIPPERGIALDCALTQVLACYNGSKTDPSKEAATDTCNKWCYF</sequence>
<dbReference type="EMBL" id="JAVDQY010000008">
    <property type="protein sequence ID" value="MDR6529167.1"/>
    <property type="molecule type" value="Genomic_DNA"/>
</dbReference>
<dbReference type="AlphaFoldDB" id="A0AAE3YDZ4"/>
<reference evidence="1" key="1">
    <citation type="submission" date="2023-07" db="EMBL/GenBank/DDBJ databases">
        <title>Sorghum-associated microbial communities from plants grown in Nebraska, USA.</title>
        <authorList>
            <person name="Schachtman D."/>
        </authorList>
    </citation>
    <scope>NUCLEOTIDE SEQUENCE</scope>
    <source>
        <strain evidence="1">DS2360</strain>
    </source>
</reference>
<dbReference type="RefSeq" id="WP_156126149.1">
    <property type="nucleotide sequence ID" value="NZ_JALGCC010000001.1"/>
</dbReference>
<evidence type="ECO:0000313" key="2">
    <source>
        <dbReference type="Proteomes" id="UP001184861"/>
    </source>
</evidence>
<protein>
    <submittedName>
        <fullName evidence="1">Uncharacterized protein</fullName>
    </submittedName>
</protein>
<proteinExistence type="predicted"/>
<dbReference type="Proteomes" id="UP001184861">
    <property type="component" value="Unassembled WGS sequence"/>
</dbReference>
<organism evidence="1 2">
    <name type="scientific">Chryseobacterium rhizosphaerae</name>
    <dbReference type="NCBI Taxonomy" id="395937"/>
    <lineage>
        <taxon>Bacteria</taxon>
        <taxon>Pseudomonadati</taxon>
        <taxon>Bacteroidota</taxon>
        <taxon>Flavobacteriia</taxon>
        <taxon>Flavobacteriales</taxon>
        <taxon>Weeksellaceae</taxon>
        <taxon>Chryseobacterium group</taxon>
        <taxon>Chryseobacterium</taxon>
    </lineage>
</organism>
<gene>
    <name evidence="1" type="ORF">J2787_004610</name>
</gene>
<name>A0AAE3YDZ4_9FLAO</name>
<accession>A0AAE3YDZ4</accession>
<evidence type="ECO:0000313" key="1">
    <source>
        <dbReference type="EMBL" id="MDR6529167.1"/>
    </source>
</evidence>
<comment type="caution">
    <text evidence="1">The sequence shown here is derived from an EMBL/GenBank/DDBJ whole genome shotgun (WGS) entry which is preliminary data.</text>
</comment>